<feature type="transmembrane region" description="Helical" evidence="1">
    <location>
        <begin position="113"/>
        <end position="133"/>
    </location>
</feature>
<feature type="transmembrane region" description="Helical" evidence="1">
    <location>
        <begin position="17"/>
        <end position="35"/>
    </location>
</feature>
<evidence type="ECO:0000256" key="1">
    <source>
        <dbReference type="SAM" id="Phobius"/>
    </source>
</evidence>
<name>A0ABX5A781_9ENTR</name>
<keyword evidence="1" id="KW-0472">Membrane</keyword>
<accession>A0ABX5A781</accession>
<proteinExistence type="predicted"/>
<dbReference type="Proteomes" id="UP000237025">
    <property type="component" value="Unassembled WGS sequence"/>
</dbReference>
<reference evidence="2 3" key="1">
    <citation type="submission" date="2018-02" db="EMBL/GenBank/DDBJ databases">
        <title>Lelliotia aquatilis sp. nov., isolated from drinking water.</title>
        <authorList>
            <person name="Kaempfer P."/>
            <person name="Glaeser S."/>
            <person name="Exner M."/>
            <person name="Doijad S."/>
            <person name="Chakraborty T."/>
        </authorList>
    </citation>
    <scope>NUCLEOTIDE SEQUENCE [LARGE SCALE GENOMIC DNA]</scope>
    <source>
        <strain evidence="2 3">6331-17</strain>
    </source>
</reference>
<sequence>MISSKCVFNMQTAKNTYRALTGAGVVIFMMYSLRIGFLPTGLSLSDVFFFLLVIISFSILLAFFMALWFSMSVILSYLLIKTILLASPMQTRKGRAWRRTLRGTYRVASRMKIFEGLYIHTLIALIGIAVIYLGVHNGILDCGSITLLFFFSVLFLTIIPWVYIDKKVMKKDKNKVALSISGLLVTLIVFISDIPPVLSDAGMAYIGVRKSNVTILLHGKDLEMARHLTGNQNQTFFRGDTLFSGVGSTSLLIINNQKIIVSNENLTLAF</sequence>
<comment type="caution">
    <text evidence="2">The sequence shown here is derived from an EMBL/GenBank/DDBJ whole genome shotgun (WGS) entry which is preliminary data.</text>
</comment>
<dbReference type="EMBL" id="PQVW01000001">
    <property type="protein sequence ID" value="POZ34013.1"/>
    <property type="molecule type" value="Genomic_DNA"/>
</dbReference>
<keyword evidence="1" id="KW-0812">Transmembrane</keyword>
<gene>
    <name evidence="2" type="ORF">C3712_02600</name>
</gene>
<evidence type="ECO:0000313" key="2">
    <source>
        <dbReference type="EMBL" id="POZ34013.1"/>
    </source>
</evidence>
<evidence type="ECO:0000313" key="3">
    <source>
        <dbReference type="Proteomes" id="UP000237025"/>
    </source>
</evidence>
<feature type="transmembrane region" description="Helical" evidence="1">
    <location>
        <begin position="176"/>
        <end position="198"/>
    </location>
</feature>
<dbReference type="RefSeq" id="WP_103949352.1">
    <property type="nucleotide sequence ID" value="NZ_PQVT01000001.1"/>
</dbReference>
<feature type="transmembrane region" description="Helical" evidence="1">
    <location>
        <begin position="145"/>
        <end position="164"/>
    </location>
</feature>
<feature type="transmembrane region" description="Helical" evidence="1">
    <location>
        <begin position="47"/>
        <end position="68"/>
    </location>
</feature>
<keyword evidence="1" id="KW-1133">Transmembrane helix</keyword>
<protein>
    <submittedName>
        <fullName evidence="2">Uncharacterized protein</fullName>
    </submittedName>
</protein>
<keyword evidence="3" id="KW-1185">Reference proteome</keyword>
<organism evidence="2 3">
    <name type="scientific">Lelliottia aquatilis</name>
    <dbReference type="NCBI Taxonomy" id="2080838"/>
    <lineage>
        <taxon>Bacteria</taxon>
        <taxon>Pseudomonadati</taxon>
        <taxon>Pseudomonadota</taxon>
        <taxon>Gammaproteobacteria</taxon>
        <taxon>Enterobacterales</taxon>
        <taxon>Enterobacteriaceae</taxon>
        <taxon>Lelliottia</taxon>
    </lineage>
</organism>